<keyword evidence="2" id="KW-0812">Transmembrane</keyword>
<accession>A0A813JGC9</accession>
<sequence>MQPPSAAVKGAPVDSSLAQQSSEDSGPRLRKHVLEPSGSEKPCPAKTARCKEVQEVTPGTRPLRRPSQPDGLACHVSLEDLDDLHPHLMYGAVASFLKALMYSLEVIAPAILSWQNLAMVVTLAVLSALLVPLQTAAFLFLLAEGVFALWLRSVRQRLNQHVPLLQRLPSPIETEAEAARIARQASHRPVKDQWQNLFLKPNLKWLCNASLRVAVEADCRSAALCTYAMSTDG</sequence>
<feature type="transmembrane region" description="Helical" evidence="2">
    <location>
        <begin position="118"/>
        <end position="151"/>
    </location>
</feature>
<proteinExistence type="predicted"/>
<feature type="region of interest" description="Disordered" evidence="1">
    <location>
        <begin position="1"/>
        <end position="69"/>
    </location>
</feature>
<protein>
    <submittedName>
        <fullName evidence="3">Uncharacterized protein</fullName>
    </submittedName>
</protein>
<evidence type="ECO:0000256" key="1">
    <source>
        <dbReference type="SAM" id="MobiDB-lite"/>
    </source>
</evidence>
<feature type="transmembrane region" description="Helical" evidence="2">
    <location>
        <begin position="88"/>
        <end position="112"/>
    </location>
</feature>
<comment type="caution">
    <text evidence="3">The sequence shown here is derived from an EMBL/GenBank/DDBJ whole genome shotgun (WGS) entry which is preliminary data.</text>
</comment>
<evidence type="ECO:0000313" key="3">
    <source>
        <dbReference type="EMBL" id="CAE8679420.1"/>
    </source>
</evidence>
<evidence type="ECO:0000256" key="2">
    <source>
        <dbReference type="SAM" id="Phobius"/>
    </source>
</evidence>
<keyword evidence="2" id="KW-1133">Transmembrane helix</keyword>
<name>A0A813JGC9_POLGL</name>
<dbReference type="EMBL" id="CAJNNW010025763">
    <property type="protein sequence ID" value="CAE8679420.1"/>
    <property type="molecule type" value="Genomic_DNA"/>
</dbReference>
<gene>
    <name evidence="3" type="ORF">PGLA2088_LOCUS21349</name>
</gene>
<evidence type="ECO:0000313" key="4">
    <source>
        <dbReference type="Proteomes" id="UP000626109"/>
    </source>
</evidence>
<dbReference type="Proteomes" id="UP000626109">
    <property type="component" value="Unassembled WGS sequence"/>
</dbReference>
<reference evidence="3" key="1">
    <citation type="submission" date="2021-02" db="EMBL/GenBank/DDBJ databases">
        <authorList>
            <person name="Dougan E. K."/>
            <person name="Rhodes N."/>
            <person name="Thang M."/>
            <person name="Chan C."/>
        </authorList>
    </citation>
    <scope>NUCLEOTIDE SEQUENCE</scope>
</reference>
<keyword evidence="2" id="KW-0472">Membrane</keyword>
<organism evidence="3 4">
    <name type="scientific">Polarella glacialis</name>
    <name type="common">Dinoflagellate</name>
    <dbReference type="NCBI Taxonomy" id="89957"/>
    <lineage>
        <taxon>Eukaryota</taxon>
        <taxon>Sar</taxon>
        <taxon>Alveolata</taxon>
        <taxon>Dinophyceae</taxon>
        <taxon>Suessiales</taxon>
        <taxon>Suessiaceae</taxon>
        <taxon>Polarella</taxon>
    </lineage>
</organism>
<dbReference type="AlphaFoldDB" id="A0A813JGC9"/>